<sequence>MRTDFGDLIIEQAIVHVVPRRKRTDPAEEIPLSQAVCSLNDAVRTALQAKLRSVLASTGREVIENPDAKSTLPDFVHSFLTGEINLVDVSVDMVHLLRSSQSGVNSAGLLLVAEAQLAGERALLLVKLEQETGMQATETVVNGLRTFDVKYLADLLMTEKSKIHKVALFPESGSTGDRVEGWAADRQLSGKMATFFLERFLGCQQKNEPREITRRFHDATTDWINEHVTDPDVKINYLMAALTELQSPSPVVDPVAFAQKNLELVHRDSFAEFLTASEVPSRVFDKDTEHLDNRLKNMRVGFANGVFIVAPVDAMGDHETVILEDQGDGRTSVIITGEVTTTTTYSPPGGRRRSRATETESVPQGTQEPDDPTEVELA</sequence>
<dbReference type="EMBL" id="CP109546">
    <property type="protein sequence ID" value="WTZ10810.1"/>
    <property type="molecule type" value="Genomic_DNA"/>
</dbReference>
<feature type="compositionally biased region" description="Acidic residues" evidence="1">
    <location>
        <begin position="368"/>
        <end position="378"/>
    </location>
</feature>
<evidence type="ECO:0000256" key="1">
    <source>
        <dbReference type="SAM" id="MobiDB-lite"/>
    </source>
</evidence>
<dbReference type="GO" id="GO:0009295">
    <property type="term" value="C:nucleoid"/>
    <property type="evidence" value="ECO:0007669"/>
    <property type="project" value="InterPro"/>
</dbReference>
<gene>
    <name evidence="2" type="ORF">OG699_24225</name>
</gene>
<reference evidence="2" key="1">
    <citation type="submission" date="2022-10" db="EMBL/GenBank/DDBJ databases">
        <title>The complete genomes of actinobacterial strains from the NBC collection.</title>
        <authorList>
            <person name="Joergensen T.S."/>
            <person name="Alvarez Arevalo M."/>
            <person name="Sterndorff E.B."/>
            <person name="Faurdal D."/>
            <person name="Vuksanovic O."/>
            <person name="Mourched A.-S."/>
            <person name="Charusanti P."/>
            <person name="Shaw S."/>
            <person name="Blin K."/>
            <person name="Weber T."/>
        </authorList>
    </citation>
    <scope>NUCLEOTIDE SEQUENCE</scope>
    <source>
        <strain evidence="2">NBC_01393</strain>
    </source>
</reference>
<feature type="region of interest" description="Disordered" evidence="1">
    <location>
        <begin position="339"/>
        <end position="378"/>
    </location>
</feature>
<protein>
    <submittedName>
        <fullName evidence="2">Nucleoid-associated protein</fullName>
    </submittedName>
</protein>
<feature type="compositionally biased region" description="Low complexity" evidence="1">
    <location>
        <begin position="339"/>
        <end position="349"/>
    </location>
</feature>
<accession>A0AAU3I6J5</accession>
<dbReference type="InterPro" id="IPR007358">
    <property type="entry name" value="Nucleoid_associated_NdpA"/>
</dbReference>
<evidence type="ECO:0000313" key="2">
    <source>
        <dbReference type="EMBL" id="WTZ10810.1"/>
    </source>
</evidence>
<organism evidence="2">
    <name type="scientific">Streptomyces sp. NBC_01393</name>
    <dbReference type="NCBI Taxonomy" id="2903851"/>
    <lineage>
        <taxon>Bacteria</taxon>
        <taxon>Bacillati</taxon>
        <taxon>Actinomycetota</taxon>
        <taxon>Actinomycetes</taxon>
        <taxon>Kitasatosporales</taxon>
        <taxon>Streptomycetaceae</taxon>
        <taxon>Streptomyces</taxon>
    </lineage>
</organism>
<name>A0AAU3I6J5_9ACTN</name>
<dbReference type="AlphaFoldDB" id="A0AAU3I6J5"/>
<dbReference type="Pfam" id="PF04245">
    <property type="entry name" value="NA37"/>
    <property type="match status" value="1"/>
</dbReference>
<proteinExistence type="predicted"/>